<gene>
    <name evidence="1" type="ORF">A3I48_04265</name>
</gene>
<dbReference type="InterPro" id="IPR036866">
    <property type="entry name" value="RibonucZ/Hydroxyglut_hydro"/>
</dbReference>
<name>A0A1F5MHU4_9BACT</name>
<organism evidence="1 2">
    <name type="scientific">Candidatus Daviesbacteria bacterium RIFCSPLOWO2_02_FULL_36_7</name>
    <dbReference type="NCBI Taxonomy" id="1797792"/>
    <lineage>
        <taxon>Bacteria</taxon>
        <taxon>Candidatus Daviesiibacteriota</taxon>
    </lineage>
</organism>
<accession>A0A1F5MHU4</accession>
<sequence>MDIYWYGQACFKLKGKNATVVIDPYDPDFTGLKLPKDLQADVVLSTHSHEDHNFVSGVTNPKGGKSMVFDKPGEYEVAGVVITGISSFHDDSQGSERGANIIFHLLFDSLDIVHLGDLGQGKLTEEQVTEIGQTDILLVPVGSIYTVDAKAASEIVSQLEAKIIIPMHYKIEGLKFELEGVEGFLKEMGAESVVAVPKLSINKDKLPEEPQVILLAKSS</sequence>
<protein>
    <recommendedName>
        <fullName evidence="3">Lactamase</fullName>
    </recommendedName>
</protein>
<comment type="caution">
    <text evidence="1">The sequence shown here is derived from an EMBL/GenBank/DDBJ whole genome shotgun (WGS) entry which is preliminary data.</text>
</comment>
<evidence type="ECO:0008006" key="3">
    <source>
        <dbReference type="Google" id="ProtNLM"/>
    </source>
</evidence>
<dbReference type="Proteomes" id="UP000178859">
    <property type="component" value="Unassembled WGS sequence"/>
</dbReference>
<dbReference type="PANTHER" id="PTHR42967">
    <property type="entry name" value="METAL DEPENDENT HYDROLASE"/>
    <property type="match status" value="1"/>
</dbReference>
<dbReference type="AlphaFoldDB" id="A0A1F5MHU4"/>
<dbReference type="Pfam" id="PF13483">
    <property type="entry name" value="Lactamase_B_3"/>
    <property type="match status" value="1"/>
</dbReference>
<reference evidence="1 2" key="1">
    <citation type="journal article" date="2016" name="Nat. Commun.">
        <title>Thousands of microbial genomes shed light on interconnected biogeochemical processes in an aquifer system.</title>
        <authorList>
            <person name="Anantharaman K."/>
            <person name="Brown C.T."/>
            <person name="Hug L.A."/>
            <person name="Sharon I."/>
            <person name="Castelle C.J."/>
            <person name="Probst A.J."/>
            <person name="Thomas B.C."/>
            <person name="Singh A."/>
            <person name="Wilkins M.J."/>
            <person name="Karaoz U."/>
            <person name="Brodie E.L."/>
            <person name="Williams K.H."/>
            <person name="Hubbard S.S."/>
            <person name="Banfield J.F."/>
        </authorList>
    </citation>
    <scope>NUCLEOTIDE SEQUENCE [LARGE SCALE GENOMIC DNA]</scope>
</reference>
<dbReference type="Gene3D" id="3.60.15.10">
    <property type="entry name" value="Ribonuclease Z/Hydroxyacylglutathione hydrolase-like"/>
    <property type="match status" value="1"/>
</dbReference>
<dbReference type="PANTHER" id="PTHR42967:SF1">
    <property type="entry name" value="MBL FOLD METALLO-HYDROLASE"/>
    <property type="match status" value="1"/>
</dbReference>
<proteinExistence type="predicted"/>
<dbReference type="SUPFAM" id="SSF56281">
    <property type="entry name" value="Metallo-hydrolase/oxidoreductase"/>
    <property type="match status" value="1"/>
</dbReference>
<evidence type="ECO:0000313" key="1">
    <source>
        <dbReference type="EMBL" id="OGE64951.1"/>
    </source>
</evidence>
<evidence type="ECO:0000313" key="2">
    <source>
        <dbReference type="Proteomes" id="UP000178859"/>
    </source>
</evidence>
<dbReference type="EMBL" id="MFDT01000015">
    <property type="protein sequence ID" value="OGE64951.1"/>
    <property type="molecule type" value="Genomic_DNA"/>
</dbReference>